<keyword evidence="2" id="KW-0175">Coiled coil</keyword>
<name>A0A387B2Q4_9STRE</name>
<keyword evidence="1" id="KW-0732">Signal</keyword>
<sequence length="3299" mass="364931">MKHSHKKSFDWYSLQQRYSIRKYHFGAASVLLGTALVLGTAANAQAVQAEEHTPEATNSVSVDKVEEATKPAEVSTVKKETTYAAPTVANPVEVTPAKSEDAKAPAEKVEEAKIQREEVSSKNAVDKSKLSAALLRAEKLEIKLYTEESVKRLQSSIQSAKELLNKADVTESELSQAESELQAAVIALELRGATTTKVIDKTEVVSKIESAEKKNAESKVAEQTSEVDKESEEKDKIALKPVKGLRVEDAKANKKGGWNIPLDQEARLRLKSAIEAHAAQGSSRRRKRAIGDLDYTFKKVMTPVNPGFYADAKSVDELTVNPDYINETVVNVWYKDLGYINLVDKDGHYINSNGEVVENKEAAVRRQYKNDFNDTTRADVTEIPNAPVGWKISDNQSIRGYDAETKTIDPNDDNDLDAVGKDSNVVIEKENQKAVIRYVSTNGNRVLTTDEVTGKSGEAIAYSTTSQINEFKKQGYNLVSDEFTAGGAKVYDYDTARDQVYTVTLSERVEPVNPDNPTPQPNTPVNPGQPDSPRWPGTVENLDNKESVSRTIHYVYEDGSKAKDDVVETLNFKRWSRINLVTGQIFFQDWTTNDDTFDKVVSPTIAGYTADKSEIPAVSGVKAKDQDRVETVTYRKDVQKAVIRYVSTNGNRVLTTDEVTGKSGEAIAYSTTSQITEFKKQGYKLVSDEFTSGGAKVYDYDTARDQVYTVTLSERVEPVNPDNPTPQPNTPVNPGQPDSPRWPGTVENLDNKESVSRTIHYVYEDGSKAKDDVVETLNFKRWSHINLVTGHIDFQDWTTNDDTFDKVVSPTIAGYTADKSEIPAVSGVKAKDQDRVETVTYRKDAQKAVIRYVSTNGNRVLTTDEVTGKSGEAIAYSTISQINEFKKQGYNLVSDEFTAGGAKVYDYDTARDQVYTVTLSERVEPVNPDNPTPQPNTPVNPGQPDSPRWPASVHDLDNKESVSRTIHYVYEDGSKAKDDVVETLNFKRWSRINLVTGQIFFQDWTTNDDTFDKVVSPNIAGYTADKSEIPAVSGVKAKDQDRVETVTYRKDAQKAVIRYVSTNGNRVLTTDEVTGKSGEAIAYSTTSQITEFKKQGYNLVSDEFTAGGAKVYDYDTARDQVYTVTLSERVEPVNPDNPTPQPNTPVNPGQPDSPRWPGTVENLDNKESVSRTIHYVYEDGSKAKDDVVETLNFKRWSRINLVTGHIDFQDWTTNDDTFDKVVSPTIAGYTADKSEIPAVSGVKAKDQDRVETVTYRKDAQKAVIRYVSTNGNRVLTTDEVTGKSGEAIAYSTTSQITEFKKQGYKLVSDEFTAGGAKVYDYDTARDQVYTVTLSERVEPVNPDNPTPQPNTPVNPGQPDSPRWPGTVENLDNKESVSRTIHYVYEDGSKAKDDVVETLNFKRWSNVNLVTGHIDFQDWTTNDDTFDKVVSPNIAGYTADKSEIPAVSGVQAKDQDRVETVTYRKDAQKAIIRYVSTNGNRVLTTDEVTGKSGEAIAYSTISQINEFKKQGYNLVSDEFTAGGAKVYDYDTARDQVYTVTLSERVEPVNPDNPTPQPNTPVNPGQPDSPRWPASVHDLDNKESVSRTIHYVYEDGSKAKDDVVETLNFKRWSRINLVTGQIFFQDWTTNDDTFDKVVSPNIAGYTADKSEIPAVSGVKAKDQDRVETVTYRKDAQKAVIRYVSTNGNRVLTTDEVTGKSGEAIAYSTTSQITEFKKQGYNLVSDEFTAGGAKVYDYDTARDQVYTVTLSERVEPVNPDNPTPQPNTPVNPGQPDSPRWPGTVENLDNKESVSRTIHYVYEDGSKAKDDVVETLNFKRWSRINLVTGHIDFQDWTTNDDTFDKVVSPTIAGYTADKSEIPAVSGVKAKDQDRVETVTYRKDAQKAVIRYVSTNGNRVLTTDEVTGKSGEAIAYSTTSQITEFKKQGYKLVSDEFTAGGAKVYDYDTARDQVYTVTLSERVEPVNPDNPTPQPNTPVNPGQPDSPRWPGTVENLDNKESVSRTIHYVYEDGSKAKDDVVETLNFKRWSNVNLVTGHIDFQDWTTNDDTFDKVVSPTIAGYTADKSEIPAVSGVKAKDQDRVETVTYRKDAQKAVIRYVSTNGNRVLTTDEVTGKSGEAIAYSTTSQITEFKKQGYKLVSDEFTAGGAKVYDYDTARDQVYTVTLSERVEPVNPDNPTPQPNTPVNPGQPDSPRWPGTVENLDNKESVSRTIHYVYEDGSKAKDDVVETLNFKRWSNVNLVTGHIDFQDWTTNDDTFDKVVSPTIAGYTADKSEIPAVSGVQAKDQDRVETVTYRKDAQKAIIRYVSTNGNRVLTTDEVTGKSGEAIAYSTISQITEFKKQGYNLVSDEFTAGGAKVYDYDTARDQVYTVTLSERVEPVNPDNPTPQPNTPVNPGQPDSPRWPASVHDLDNKESVSRTIHYVYEDGSKAKDDVVETLNFKRWSRINLVTGQIFFQDWTTNDDTFDKVVSPNIAGYTADKSEIPAVSGVKAKDQDRVETVTYRKDAQKAIIRYVSTNGNRVLTTDEVTGKSGEAIAYSTISQINEFKKQGYNLVSDEFTAGGAKVYDYDTARDQVYTVTLSERVERVTPKDPKPQPNTPVNPGQPNTPNWPRTVERMEKLTQTITRRINFRYLKNGKAAYGTIDQHISYERNALVNLVSGDINYEQWKITGIKNQDVVAPVASQPSATTPTVANNSVTRVVRSSSVRLALSPQVTNSQESPLGLTVTENGERSVRRSSRGKRATVAEPDSSTNSEADSSVNAVFKAVRTPITPKFYATVNKVGTMEVNPNSPQDTEVNVDLKEMGRIVAVNNKGQYINEQGEVVQNIEDALYKYYDNDPNDATKAAETKIPAAPKFHVLNNTQPTVWGYNIVDKTIEPNDESDPDRIGKDTFVTYNEIIDPVSKETNQTVSFAGAGSATPKDNVQNDFIFKGSYNEATKETTWENKNHTYGTVKVPVVTGYFADKAEAGGKTVTPDLPKATDTVTYKVLGKIIPVDASGNVIANAPQPQYLNDANDPRKAGETAVPEIVGYKPERTSVTPENPGEDTKVTYVKTEQVAVVRYIDVDNKNEVVHTDNITGKSGEKIAYTTETVLKSLLEKGYLLQEDGFPADATFDTDETKVQEYTVLLKHKITVKKDTPKVVERTIHYVFADGTKASEDHHEQVSFSRMLSIDNVTGKTTSTSWVSEDGVTSFEEVVSPTIAGYKPDLAKVDSVQGITAETDNQVVTVTYRNVQPIPQVTPTPVPTPAPAPKVPSAVPTPTPAPKDGEKDLPKTAGHSSGMAQALGVLGLIAGFSLVGKAKRDE</sequence>
<feature type="domain" description="Mucin binding" evidence="5">
    <location>
        <begin position="1053"/>
        <end position="1126"/>
    </location>
</feature>
<feature type="domain" description="Mub B2-like" evidence="6">
    <location>
        <begin position="3130"/>
        <end position="3227"/>
    </location>
</feature>
<gene>
    <name evidence="7" type="ORF">D7D53_05860</name>
</gene>
<feature type="compositionally biased region" description="Pro residues" evidence="3">
    <location>
        <begin position="928"/>
        <end position="938"/>
    </location>
</feature>
<feature type="region of interest" description="Disordered" evidence="3">
    <location>
        <begin position="2580"/>
        <end position="2606"/>
    </location>
</feature>
<dbReference type="InterPro" id="IPR041558">
    <property type="entry name" value="MucBP_2"/>
</dbReference>
<feature type="domain" description="Mub B2-like" evidence="6">
    <location>
        <begin position="1785"/>
        <end position="1879"/>
    </location>
</feature>
<evidence type="ECO:0000256" key="1">
    <source>
        <dbReference type="ARBA" id="ARBA00022729"/>
    </source>
</evidence>
<feature type="compositionally biased region" description="Pro residues" evidence="3">
    <location>
        <begin position="1756"/>
        <end position="1766"/>
    </location>
</feature>
<dbReference type="Proteomes" id="UP000275328">
    <property type="component" value="Chromosome"/>
</dbReference>
<organism evidence="7 8">
    <name type="scientific">Streptococcus gwangjuensis</name>
    <dbReference type="NCBI Taxonomy" id="1433513"/>
    <lineage>
        <taxon>Bacteria</taxon>
        <taxon>Bacillati</taxon>
        <taxon>Bacillota</taxon>
        <taxon>Bacilli</taxon>
        <taxon>Lactobacillales</taxon>
        <taxon>Streptococcaceae</taxon>
        <taxon>Streptococcus</taxon>
        <taxon>Streptococcus mitis group</taxon>
    </lineage>
</organism>
<feature type="compositionally biased region" description="Pro residues" evidence="3">
    <location>
        <begin position="2170"/>
        <end position="2180"/>
    </location>
</feature>
<feature type="domain" description="Mub B2-like" evidence="6">
    <location>
        <begin position="750"/>
        <end position="844"/>
    </location>
</feature>
<feature type="domain" description="Mub B2-like" evidence="6">
    <location>
        <begin position="1371"/>
        <end position="1465"/>
    </location>
</feature>
<feature type="region of interest" description="Disordered" evidence="3">
    <location>
        <begin position="2371"/>
        <end position="2403"/>
    </location>
</feature>
<accession>A0A387B2Q4</accession>
<feature type="domain" description="Mucin binding" evidence="5">
    <location>
        <begin position="1467"/>
        <end position="1540"/>
    </location>
</feature>
<dbReference type="Gene3D" id="2.60.40.4300">
    <property type="match status" value="13"/>
</dbReference>
<evidence type="ECO:0000259" key="6">
    <source>
        <dbReference type="Pfam" id="PF17966"/>
    </source>
</evidence>
<feature type="domain" description="Mub B2-like" evidence="6">
    <location>
        <begin position="2898"/>
        <end position="2982"/>
    </location>
</feature>
<dbReference type="InterPro" id="IPR041495">
    <property type="entry name" value="Mub_B2"/>
</dbReference>
<dbReference type="InterPro" id="IPR005877">
    <property type="entry name" value="YSIRK_signal_dom"/>
</dbReference>
<evidence type="ECO:0000259" key="5">
    <source>
        <dbReference type="Pfam" id="PF17965"/>
    </source>
</evidence>
<feature type="compositionally biased region" description="Pro residues" evidence="3">
    <location>
        <begin position="1342"/>
        <end position="1352"/>
    </location>
</feature>
<dbReference type="NCBIfam" id="TIGR01168">
    <property type="entry name" value="YSIRK_signal"/>
    <property type="match status" value="1"/>
</dbReference>
<feature type="domain" description="Mub B2-like" evidence="6">
    <location>
        <begin position="2613"/>
        <end position="2694"/>
    </location>
</feature>
<feature type="region of interest" description="Disordered" evidence="3">
    <location>
        <begin position="2164"/>
        <end position="2193"/>
    </location>
</feature>
<feature type="region of interest" description="Disordered" evidence="3">
    <location>
        <begin position="715"/>
        <end position="743"/>
    </location>
</feature>
<feature type="compositionally biased region" description="Pro residues" evidence="3">
    <location>
        <begin position="1549"/>
        <end position="1559"/>
    </location>
</feature>
<evidence type="ECO:0000256" key="3">
    <source>
        <dbReference type="SAM" id="MobiDB-lite"/>
    </source>
</evidence>
<dbReference type="Pfam" id="PF17966">
    <property type="entry name" value="Muc_B2"/>
    <property type="match status" value="13"/>
</dbReference>
<feature type="region of interest" description="Disordered" evidence="3">
    <location>
        <begin position="1957"/>
        <end position="1987"/>
    </location>
</feature>
<feature type="domain" description="Mucin binding" evidence="5">
    <location>
        <begin position="432"/>
        <end position="505"/>
    </location>
</feature>
<feature type="domain" description="Mub B2-like" evidence="6">
    <location>
        <begin position="2406"/>
        <end position="2500"/>
    </location>
</feature>
<evidence type="ECO:0000313" key="8">
    <source>
        <dbReference type="Proteomes" id="UP000275328"/>
    </source>
</evidence>
<feature type="compositionally biased region" description="Polar residues" evidence="3">
    <location>
        <begin position="2744"/>
        <end position="2753"/>
    </location>
</feature>
<dbReference type="EMBL" id="CP032621">
    <property type="protein sequence ID" value="AYF96038.1"/>
    <property type="molecule type" value="Genomic_DNA"/>
</dbReference>
<feature type="region of interest" description="Disordered" evidence="3">
    <location>
        <begin position="508"/>
        <end position="536"/>
    </location>
</feature>
<feature type="compositionally biased region" description="Pro residues" evidence="3">
    <location>
        <begin position="1135"/>
        <end position="1145"/>
    </location>
</feature>
<dbReference type="Gene3D" id="1.20.1270.90">
    <property type="entry name" value="AF1782-like"/>
    <property type="match status" value="1"/>
</dbReference>
<protein>
    <submittedName>
        <fullName evidence="7">YSIRK-type signal peptide-containing protein</fullName>
    </submittedName>
</protein>
<feature type="domain" description="Mucin binding" evidence="5">
    <location>
        <begin position="639"/>
        <end position="712"/>
    </location>
</feature>
<feature type="domain" description="Mucin binding" evidence="5">
    <location>
        <begin position="1260"/>
        <end position="1333"/>
    </location>
</feature>
<feature type="domain" description="Mucin binding" evidence="5">
    <location>
        <begin position="1674"/>
        <end position="1747"/>
    </location>
</feature>
<feature type="compositionally biased region" description="Pro residues" evidence="3">
    <location>
        <begin position="514"/>
        <end position="524"/>
    </location>
</feature>
<feature type="coiled-coil region" evidence="2">
    <location>
        <begin position="150"/>
        <end position="187"/>
    </location>
</feature>
<feature type="region of interest" description="Disordered" evidence="3">
    <location>
        <begin position="922"/>
        <end position="950"/>
    </location>
</feature>
<dbReference type="Gene3D" id="3.10.20.470">
    <property type="match status" value="12"/>
</dbReference>
<dbReference type="Pfam" id="PF04650">
    <property type="entry name" value="YSIRK_signal"/>
    <property type="match status" value="1"/>
</dbReference>
<feature type="domain" description="Mub B2-like" evidence="6">
    <location>
        <begin position="957"/>
        <end position="1051"/>
    </location>
</feature>
<evidence type="ECO:0000256" key="2">
    <source>
        <dbReference type="SAM" id="Coils"/>
    </source>
</evidence>
<feature type="region of interest" description="Disordered" evidence="3">
    <location>
        <begin position="3231"/>
        <end position="3273"/>
    </location>
</feature>
<dbReference type="RefSeq" id="WP_120770417.1">
    <property type="nucleotide sequence ID" value="NZ_CP032621.1"/>
</dbReference>
<feature type="compositionally biased region" description="Basic and acidic residues" evidence="3">
    <location>
        <begin position="63"/>
        <end position="73"/>
    </location>
</feature>
<feature type="region of interest" description="Disordered" evidence="3">
    <location>
        <begin position="1336"/>
        <end position="1369"/>
    </location>
</feature>
<reference evidence="7 8" key="1">
    <citation type="submission" date="2018-09" db="EMBL/GenBank/DDBJ databases">
        <title>Complete genome sequence of Streptococcus sp. KCOM 1679 (=ChDC B345).</title>
        <authorList>
            <person name="Kook J.-K."/>
            <person name="Park S.-N."/>
            <person name="Lim Y.K."/>
        </authorList>
    </citation>
    <scope>NUCLEOTIDE SEQUENCE [LARGE SCALE GENOMIC DNA]</scope>
    <source>
        <strain evidence="7 8">ChDC B345</strain>
    </source>
</reference>
<feature type="domain" description="Mucin binding" evidence="5">
    <location>
        <begin position="1881"/>
        <end position="1954"/>
    </location>
</feature>
<feature type="domain" description="Mucin binding" evidence="5">
    <location>
        <begin position="846"/>
        <end position="919"/>
    </location>
</feature>
<feature type="region of interest" description="Disordered" evidence="3">
    <location>
        <begin position="48"/>
        <end position="73"/>
    </location>
</feature>
<proteinExistence type="predicted"/>
<feature type="domain" description="Mucin binding" evidence="5">
    <location>
        <begin position="2088"/>
        <end position="2161"/>
    </location>
</feature>
<feature type="domain" description="YSIRK Gram-positive signal peptide" evidence="4">
    <location>
        <begin position="15"/>
        <end position="38"/>
    </location>
</feature>
<feature type="domain" description="Mub B2-like" evidence="6">
    <location>
        <begin position="1992"/>
        <end position="2086"/>
    </location>
</feature>
<feature type="region of interest" description="Disordered" evidence="3">
    <location>
        <begin position="1543"/>
        <end position="1575"/>
    </location>
</feature>
<evidence type="ECO:0000313" key="7">
    <source>
        <dbReference type="EMBL" id="AYF96038.1"/>
    </source>
</evidence>
<feature type="region of interest" description="Disordered" evidence="3">
    <location>
        <begin position="1750"/>
        <end position="1783"/>
    </location>
</feature>
<feature type="compositionally biased region" description="Pro residues" evidence="3">
    <location>
        <begin position="721"/>
        <end position="731"/>
    </location>
</feature>
<feature type="domain" description="Mub B2-like" evidence="6">
    <location>
        <begin position="543"/>
        <end position="637"/>
    </location>
</feature>
<feature type="compositionally biased region" description="Polar residues" evidence="3">
    <location>
        <begin position="2595"/>
        <end position="2605"/>
    </location>
</feature>
<feature type="region of interest" description="Disordered" evidence="3">
    <location>
        <begin position="2706"/>
        <end position="2753"/>
    </location>
</feature>
<evidence type="ECO:0000259" key="4">
    <source>
        <dbReference type="Pfam" id="PF04650"/>
    </source>
</evidence>
<feature type="domain" description="Mucin binding" evidence="5">
    <location>
        <begin position="2502"/>
        <end position="2575"/>
    </location>
</feature>
<feature type="domain" description="Mub B2-like" evidence="6">
    <location>
        <begin position="2199"/>
        <end position="2293"/>
    </location>
</feature>
<feature type="compositionally biased region" description="Pro residues" evidence="3">
    <location>
        <begin position="2377"/>
        <end position="2387"/>
    </location>
</feature>
<feature type="region of interest" description="Disordered" evidence="3">
    <location>
        <begin position="213"/>
        <end position="234"/>
    </location>
</feature>
<feature type="domain" description="Mub B2-like" evidence="6">
    <location>
        <begin position="1164"/>
        <end position="1258"/>
    </location>
</feature>
<dbReference type="KEGG" id="sgw:D7D53_05860"/>
<feature type="region of interest" description="Disordered" evidence="3">
    <location>
        <begin position="1129"/>
        <end position="1162"/>
    </location>
</feature>
<feature type="domain" description="Mucin binding" evidence="5">
    <location>
        <begin position="2295"/>
        <end position="2368"/>
    </location>
</feature>
<feature type="compositionally biased region" description="Pro residues" evidence="3">
    <location>
        <begin position="3233"/>
        <end position="3258"/>
    </location>
</feature>
<keyword evidence="8" id="KW-1185">Reference proteome</keyword>
<dbReference type="Pfam" id="PF17965">
    <property type="entry name" value="MucBP_2"/>
    <property type="match status" value="12"/>
</dbReference>
<feature type="domain" description="Mucin binding" evidence="5">
    <location>
        <begin position="3051"/>
        <end position="3125"/>
    </location>
</feature>
<feature type="compositionally biased region" description="Pro residues" evidence="3">
    <location>
        <begin position="1963"/>
        <end position="1973"/>
    </location>
</feature>
<feature type="domain" description="Mub B2-like" evidence="6">
    <location>
        <begin position="1578"/>
        <end position="1672"/>
    </location>
</feature>